<dbReference type="OrthoDB" id="5526678at2"/>
<evidence type="ECO:0000256" key="1">
    <source>
        <dbReference type="SAM" id="MobiDB-lite"/>
    </source>
</evidence>
<feature type="compositionally biased region" description="Low complexity" evidence="1">
    <location>
        <begin position="35"/>
        <end position="47"/>
    </location>
</feature>
<dbReference type="PROSITE" id="PS51257">
    <property type="entry name" value="PROKAR_LIPOPROTEIN"/>
    <property type="match status" value="1"/>
</dbReference>
<dbReference type="EMBL" id="PVNL01000135">
    <property type="protein sequence ID" value="PRP96083.1"/>
    <property type="molecule type" value="Genomic_DNA"/>
</dbReference>
<reference evidence="3 4" key="1">
    <citation type="submission" date="2018-03" db="EMBL/GenBank/DDBJ databases">
        <title>Draft Genome Sequences of the Obligatory Marine Myxobacteria Enhygromyxa salina SWB007.</title>
        <authorList>
            <person name="Poehlein A."/>
            <person name="Moghaddam J.A."/>
            <person name="Harms H."/>
            <person name="Alanjari M."/>
            <person name="Koenig G.M."/>
            <person name="Daniel R."/>
            <person name="Schaeberle T.F."/>
        </authorList>
    </citation>
    <scope>NUCLEOTIDE SEQUENCE [LARGE SCALE GENOMIC DNA]</scope>
    <source>
        <strain evidence="3 4">SWB007</strain>
    </source>
</reference>
<evidence type="ECO:0008006" key="5">
    <source>
        <dbReference type="Google" id="ProtNLM"/>
    </source>
</evidence>
<feature type="signal peptide" evidence="2">
    <location>
        <begin position="1"/>
        <end position="20"/>
    </location>
</feature>
<protein>
    <recommendedName>
        <fullName evidence="5">Endo-1,4-beta-xylanase A</fullName>
    </recommendedName>
</protein>
<accession>A0A2S9XTB1</accession>
<dbReference type="Proteomes" id="UP000238823">
    <property type="component" value="Unassembled WGS sequence"/>
</dbReference>
<keyword evidence="2" id="KW-0732">Signal</keyword>
<feature type="compositionally biased region" description="Low complexity" evidence="1">
    <location>
        <begin position="58"/>
        <end position="76"/>
    </location>
</feature>
<evidence type="ECO:0000313" key="3">
    <source>
        <dbReference type="EMBL" id="PRP96083.1"/>
    </source>
</evidence>
<gene>
    <name evidence="3" type="ORF">ENSA7_68970</name>
</gene>
<dbReference type="AlphaFoldDB" id="A0A2S9XTB1"/>
<dbReference type="RefSeq" id="WP_106093708.1">
    <property type="nucleotide sequence ID" value="NZ_PVNL01000135.1"/>
</dbReference>
<evidence type="ECO:0000256" key="2">
    <source>
        <dbReference type="SAM" id="SignalP"/>
    </source>
</evidence>
<comment type="caution">
    <text evidence="3">The sequence shown here is derived from an EMBL/GenBank/DDBJ whole genome shotgun (WGS) entry which is preliminary data.</text>
</comment>
<sequence length="182" mass="18094">MTTRNIYLASILLLTIGACSDEGDGDQFASLTTTSVTLSNNGSNTNGDGDGDEDETSGTDTASTAPGDGDPDPTTGDGDGDPDPTTGDGDGDPDPTTGDGDGDGDGDDPVFNCGWLEAEAYYACGGNGEDPDGVHPSSCPANLVEGEPCGELSGEGCCDGNGDNWYCGTDGQTEAVVLDVCG</sequence>
<organism evidence="3 4">
    <name type="scientific">Enhygromyxa salina</name>
    <dbReference type="NCBI Taxonomy" id="215803"/>
    <lineage>
        <taxon>Bacteria</taxon>
        <taxon>Pseudomonadati</taxon>
        <taxon>Myxococcota</taxon>
        <taxon>Polyangia</taxon>
        <taxon>Nannocystales</taxon>
        <taxon>Nannocystaceae</taxon>
        <taxon>Enhygromyxa</taxon>
    </lineage>
</organism>
<proteinExistence type="predicted"/>
<feature type="chain" id="PRO_5015404916" description="Endo-1,4-beta-xylanase A" evidence="2">
    <location>
        <begin position="21"/>
        <end position="182"/>
    </location>
</feature>
<evidence type="ECO:0000313" key="4">
    <source>
        <dbReference type="Proteomes" id="UP000238823"/>
    </source>
</evidence>
<name>A0A2S9XTB1_9BACT</name>
<feature type="region of interest" description="Disordered" evidence="1">
    <location>
        <begin position="35"/>
        <end position="111"/>
    </location>
</feature>